<proteinExistence type="predicted"/>
<accession>A0ABS2GK62</accession>
<feature type="signal peptide" evidence="1">
    <location>
        <begin position="1"/>
        <end position="21"/>
    </location>
</feature>
<protein>
    <submittedName>
        <fullName evidence="2">Uncharacterized protein</fullName>
    </submittedName>
</protein>
<evidence type="ECO:0000256" key="1">
    <source>
        <dbReference type="SAM" id="SignalP"/>
    </source>
</evidence>
<organism evidence="2 3">
    <name type="scientific">Veillonella magna</name>
    <dbReference type="NCBI Taxonomy" id="464322"/>
    <lineage>
        <taxon>Bacteria</taxon>
        <taxon>Bacillati</taxon>
        <taxon>Bacillota</taxon>
        <taxon>Negativicutes</taxon>
        <taxon>Veillonellales</taxon>
        <taxon>Veillonellaceae</taxon>
        <taxon>Veillonella</taxon>
    </lineage>
</organism>
<gene>
    <name evidence="2" type="ORF">H6A01_09360</name>
</gene>
<dbReference type="RefSeq" id="WP_156886115.1">
    <property type="nucleotide sequence ID" value="NZ_JACJLA010000022.1"/>
</dbReference>
<dbReference type="Proteomes" id="UP000707138">
    <property type="component" value="Unassembled WGS sequence"/>
</dbReference>
<feature type="chain" id="PRO_5045598674" evidence="1">
    <location>
        <begin position="22"/>
        <end position="172"/>
    </location>
</feature>
<reference evidence="2 3" key="1">
    <citation type="journal article" date="2021" name="Sci. Rep.">
        <title>The distribution of antibiotic resistance genes in chicken gut microbiota commensals.</title>
        <authorList>
            <person name="Juricova H."/>
            <person name="Matiasovicova J."/>
            <person name="Kubasova T."/>
            <person name="Cejkova D."/>
            <person name="Rychlik I."/>
        </authorList>
    </citation>
    <scope>NUCLEOTIDE SEQUENCE [LARGE SCALE GENOMIC DNA]</scope>
    <source>
        <strain evidence="2 3">An537</strain>
    </source>
</reference>
<sequence length="172" mass="19390">MKKVWTTLILGAVLSASSVMAANYPQYLYGNTSYPILYGHMDYATYLDTSSVVIKYISEHGGVVWAQSEVGVSFSYDASTGNENVKKVKVPKVIWFYIPEMKDGHGMHGVDIDDKKVVLPPFIKDIAYVSYNAGNSWTPFYMHDNSGYNSPTYQGLWKGMDIVQKKLERYSL</sequence>
<keyword evidence="3" id="KW-1185">Reference proteome</keyword>
<dbReference type="EMBL" id="JACJLA010000022">
    <property type="protein sequence ID" value="MBM6913523.1"/>
    <property type="molecule type" value="Genomic_DNA"/>
</dbReference>
<evidence type="ECO:0000313" key="3">
    <source>
        <dbReference type="Proteomes" id="UP000707138"/>
    </source>
</evidence>
<comment type="caution">
    <text evidence="2">The sequence shown here is derived from an EMBL/GenBank/DDBJ whole genome shotgun (WGS) entry which is preliminary data.</text>
</comment>
<evidence type="ECO:0000313" key="2">
    <source>
        <dbReference type="EMBL" id="MBM6913523.1"/>
    </source>
</evidence>
<keyword evidence="1" id="KW-0732">Signal</keyword>
<name>A0ABS2GK62_9FIRM</name>